<dbReference type="GO" id="GO:0006508">
    <property type="term" value="P:proteolysis"/>
    <property type="evidence" value="ECO:0007669"/>
    <property type="project" value="UniProtKB-KW"/>
</dbReference>
<sequence length="178" mass="19079">MFSILLSSVAEGMVLGPLDFGSTSLRPLDFASAPRLRSGTGLRSQTVFMETLKGLIYAKLRLTNLFRGNSVEIDALADTDATFLCVPDGIAAQLGFDITETSQQVVTFADGRQGKVPKIAPIEIAFGDRTYVTEAVVLGDEPLLGVLPMEAMDLVADPGQQKLVVNPRHPDYPVALAK</sequence>
<dbReference type="InterPro" id="IPR021109">
    <property type="entry name" value="Peptidase_aspartic_dom_sf"/>
</dbReference>
<dbReference type="AlphaFoldDB" id="A0A450S2A1"/>
<proteinExistence type="predicted"/>
<organism evidence="1">
    <name type="scientific">Candidatus Kentrum sp. FW</name>
    <dbReference type="NCBI Taxonomy" id="2126338"/>
    <lineage>
        <taxon>Bacteria</taxon>
        <taxon>Pseudomonadati</taxon>
        <taxon>Pseudomonadota</taxon>
        <taxon>Gammaproteobacteria</taxon>
        <taxon>Candidatus Kentrum</taxon>
    </lineage>
</organism>
<dbReference type="Gene3D" id="2.40.70.10">
    <property type="entry name" value="Acid Proteases"/>
    <property type="match status" value="1"/>
</dbReference>
<dbReference type="GO" id="GO:0008233">
    <property type="term" value="F:peptidase activity"/>
    <property type="evidence" value="ECO:0007669"/>
    <property type="project" value="UniProtKB-KW"/>
</dbReference>
<keyword evidence="1" id="KW-0645">Protease</keyword>
<keyword evidence="1" id="KW-0378">Hydrolase</keyword>
<name>A0A450S2A1_9GAMM</name>
<evidence type="ECO:0000313" key="1">
    <source>
        <dbReference type="EMBL" id="VFJ45795.1"/>
    </source>
</evidence>
<dbReference type="EMBL" id="CAADEW010000011">
    <property type="protein sequence ID" value="VFJ45795.1"/>
    <property type="molecule type" value="Genomic_DNA"/>
</dbReference>
<reference evidence="1" key="1">
    <citation type="submission" date="2019-02" db="EMBL/GenBank/DDBJ databases">
        <authorList>
            <person name="Gruber-Vodicka R. H."/>
            <person name="Seah K. B. B."/>
        </authorList>
    </citation>
    <scope>NUCLEOTIDE SEQUENCE</scope>
    <source>
        <strain evidence="1">BECK_BZ15</strain>
    </source>
</reference>
<accession>A0A450S2A1</accession>
<gene>
    <name evidence="1" type="ORF">BECKFW1821A_GA0114235_10117</name>
</gene>
<protein>
    <submittedName>
        <fullName evidence="1">Clan AA aspartic protease, AF_0612 family</fullName>
    </submittedName>
</protein>